<proteinExistence type="predicted"/>
<dbReference type="PANTHER" id="PTHR39077">
    <property type="entry name" value="DUF4793 DOMAIN-CONTAINING PROTEIN"/>
    <property type="match status" value="1"/>
</dbReference>
<evidence type="ECO:0000259" key="3">
    <source>
        <dbReference type="Pfam" id="PF16040"/>
    </source>
</evidence>
<keyword evidence="2" id="KW-1133">Transmembrane helix</keyword>
<keyword evidence="2" id="KW-0472">Membrane</keyword>
<feature type="transmembrane region" description="Helical" evidence="2">
    <location>
        <begin position="44"/>
        <end position="65"/>
    </location>
</feature>
<accession>A0A7R8USS5</accession>
<dbReference type="InterPro" id="IPR032010">
    <property type="entry name" value="APD1-4_M"/>
</dbReference>
<gene>
    <name evidence="5" type="ORF">HERILL_LOCUS9158</name>
</gene>
<sequence>MRKSTANSTYFDRNTENLGYYHGVKYNSLQRLNGRQKMHGVKRVIIFCLLIVVLPATLIIVPLYLRHSVFADVVFPVTESDIIEVRDGISNIFCQQHSLRMNSSFNAFQLKTRPEVSTNHKHIRLKKSMTLPDDTLEYWGFYLLKGARVELKVCSRYDGSRILVVKGDRNLRTCGLLEHNQNKVGTHFAQGHEKVVVTFETAAELVVSDEGLSYGYKERQTQKAGHTTLDEEDENHGGEILDEVKRPAKVAGDIPTTLASVVNDEGTLPTTSEKAIVNASDKTEKLLMYNNLDKQNETDTHNDEMRTKPQHESTATEDTTGTRHYRHPHTRKKSKRHTSKGIYERHVKHNQDPLPVHRKSHRKRDAVYNRKISHGGNALNFTDQDSGSISSFENSLLTCYDGQILLAQGFPPSHQCNSVRFFESGTHMVSRHDVVEDGYYYYIFYSDNDLVRNDIHAVFDIYKPTFEYANLTDAIVCLNSTNCTFPITLSSEEVVLVEVPTRDGIEHEEDDVTYLISTCHPRMAIYLIFPISVLILILSCAFI</sequence>
<feature type="domain" description="E3 ubiquitin-protein ligase APD1-4 middle" evidence="4">
    <location>
        <begin position="432"/>
        <end position="540"/>
    </location>
</feature>
<evidence type="ECO:0000256" key="2">
    <source>
        <dbReference type="SAM" id="Phobius"/>
    </source>
</evidence>
<dbReference type="EMBL" id="LR899011">
    <property type="protein sequence ID" value="CAD7086379.1"/>
    <property type="molecule type" value="Genomic_DNA"/>
</dbReference>
<evidence type="ECO:0000313" key="5">
    <source>
        <dbReference type="EMBL" id="CAD7086379.1"/>
    </source>
</evidence>
<dbReference type="OrthoDB" id="6435218at2759"/>
<name>A0A7R8USS5_HERIL</name>
<evidence type="ECO:0000256" key="1">
    <source>
        <dbReference type="SAM" id="MobiDB-lite"/>
    </source>
</evidence>
<organism evidence="5 6">
    <name type="scientific">Hermetia illucens</name>
    <name type="common">Black soldier fly</name>
    <dbReference type="NCBI Taxonomy" id="343691"/>
    <lineage>
        <taxon>Eukaryota</taxon>
        <taxon>Metazoa</taxon>
        <taxon>Ecdysozoa</taxon>
        <taxon>Arthropoda</taxon>
        <taxon>Hexapoda</taxon>
        <taxon>Insecta</taxon>
        <taxon>Pterygota</taxon>
        <taxon>Neoptera</taxon>
        <taxon>Endopterygota</taxon>
        <taxon>Diptera</taxon>
        <taxon>Brachycera</taxon>
        <taxon>Stratiomyomorpha</taxon>
        <taxon>Stratiomyidae</taxon>
        <taxon>Hermetiinae</taxon>
        <taxon>Hermetia</taxon>
    </lineage>
</organism>
<feature type="transmembrane region" description="Helical" evidence="2">
    <location>
        <begin position="523"/>
        <end position="542"/>
    </location>
</feature>
<dbReference type="Pfam" id="PF16040">
    <property type="entry name" value="APD1-4_N"/>
    <property type="match status" value="1"/>
</dbReference>
<evidence type="ECO:0008006" key="7">
    <source>
        <dbReference type="Google" id="ProtNLM"/>
    </source>
</evidence>
<dbReference type="Proteomes" id="UP000594454">
    <property type="component" value="Chromosome 3"/>
</dbReference>
<protein>
    <recommendedName>
        <fullName evidence="7">E3 ubiquitin-protein ligase APD1-4 middle domain-containing protein</fullName>
    </recommendedName>
</protein>
<feature type="domain" description="E3 ubiquitin-protein ligase APD1-4 N-terminal" evidence="3">
    <location>
        <begin position="102"/>
        <end position="171"/>
    </location>
</feature>
<dbReference type="AlphaFoldDB" id="A0A7R8USS5"/>
<dbReference type="OMA" id="GNAMNFT"/>
<feature type="compositionally biased region" description="Basic and acidic residues" evidence="1">
    <location>
        <begin position="295"/>
        <end position="311"/>
    </location>
</feature>
<dbReference type="Pfam" id="PF16041">
    <property type="entry name" value="APD1-4_M"/>
    <property type="match status" value="1"/>
</dbReference>
<evidence type="ECO:0000259" key="4">
    <source>
        <dbReference type="Pfam" id="PF16041"/>
    </source>
</evidence>
<keyword evidence="2" id="KW-0812">Transmembrane</keyword>
<feature type="region of interest" description="Disordered" evidence="1">
    <location>
        <begin position="295"/>
        <end position="341"/>
    </location>
</feature>
<dbReference type="PANTHER" id="PTHR39077:SF2">
    <property type="entry name" value="E3 UBIQUITIN-PROTEIN LIGASE APD1-4 MIDDLE DOMAIN-CONTAINING PROTEIN"/>
    <property type="match status" value="1"/>
</dbReference>
<feature type="compositionally biased region" description="Basic residues" evidence="1">
    <location>
        <begin position="323"/>
        <end position="339"/>
    </location>
</feature>
<reference evidence="5 6" key="1">
    <citation type="submission" date="2020-11" db="EMBL/GenBank/DDBJ databases">
        <authorList>
            <person name="Wallbank WR R."/>
            <person name="Pardo Diaz C."/>
            <person name="Kozak K."/>
            <person name="Martin S."/>
            <person name="Jiggins C."/>
            <person name="Moest M."/>
            <person name="Warren A I."/>
            <person name="Generalovic N T."/>
            <person name="Byers J.R.P. K."/>
            <person name="Montejo-Kovacevich G."/>
            <person name="Yen C E."/>
        </authorList>
    </citation>
    <scope>NUCLEOTIDE SEQUENCE [LARGE SCALE GENOMIC DNA]</scope>
</reference>
<dbReference type="InParanoid" id="A0A7R8USS5"/>
<dbReference type="InterPro" id="IPR032008">
    <property type="entry name" value="APD1-4_N"/>
</dbReference>
<keyword evidence="6" id="KW-1185">Reference proteome</keyword>
<evidence type="ECO:0000313" key="6">
    <source>
        <dbReference type="Proteomes" id="UP000594454"/>
    </source>
</evidence>